<dbReference type="PANTHER" id="PTHR22847">
    <property type="entry name" value="WD40 REPEAT PROTEIN"/>
    <property type="match status" value="1"/>
</dbReference>
<comment type="caution">
    <text evidence="10">The sequence shown here is derived from an EMBL/GenBank/DDBJ whole genome shotgun (WGS) entry which is preliminary data.</text>
</comment>
<feature type="repeat" description="WD" evidence="7">
    <location>
        <begin position="430"/>
        <end position="471"/>
    </location>
</feature>
<evidence type="ECO:0000256" key="2">
    <source>
        <dbReference type="ARBA" id="ARBA00022737"/>
    </source>
</evidence>
<dbReference type="EMBL" id="QJNS01000551">
    <property type="protein sequence ID" value="RYO76815.1"/>
    <property type="molecule type" value="Genomic_DNA"/>
</dbReference>
<dbReference type="CDD" id="cd00200">
    <property type="entry name" value="WD40"/>
    <property type="match status" value="1"/>
</dbReference>
<dbReference type="PROSITE" id="PS50294">
    <property type="entry name" value="WD_REPEATS_REGION"/>
    <property type="match status" value="5"/>
</dbReference>
<dbReference type="InterPro" id="IPR056884">
    <property type="entry name" value="NPHP3-like_N"/>
</dbReference>
<reference evidence="10 11" key="1">
    <citation type="submission" date="2018-06" db="EMBL/GenBank/DDBJ databases">
        <title>Complete Genomes of Monosporascus.</title>
        <authorList>
            <person name="Robinson A.J."/>
            <person name="Natvig D.O."/>
        </authorList>
    </citation>
    <scope>NUCLEOTIDE SEQUENCE [LARGE SCALE GENOMIC DNA]</scope>
    <source>
        <strain evidence="10 11">CBS 609.92</strain>
    </source>
</reference>
<dbReference type="Gene3D" id="2.130.10.10">
    <property type="entry name" value="YVTN repeat-like/Quinoprotein amine dehydrogenase"/>
    <property type="match status" value="3"/>
</dbReference>
<name>A0ABY0GTI7_9PEZI</name>
<evidence type="ECO:0000256" key="6">
    <source>
        <dbReference type="ARBA" id="ARBA00043913"/>
    </source>
</evidence>
<feature type="compositionally biased region" description="Basic and acidic residues" evidence="8">
    <location>
        <begin position="9"/>
        <end position="26"/>
    </location>
</feature>
<dbReference type="InterPro" id="IPR019775">
    <property type="entry name" value="WD40_repeat_CS"/>
</dbReference>
<feature type="domain" description="NACHT" evidence="9">
    <location>
        <begin position="120"/>
        <end position="271"/>
    </location>
</feature>
<evidence type="ECO:0000256" key="1">
    <source>
        <dbReference type="ARBA" id="ARBA00022574"/>
    </source>
</evidence>
<dbReference type="SUPFAM" id="SSF50978">
    <property type="entry name" value="WD40 repeat-like"/>
    <property type="match status" value="1"/>
</dbReference>
<feature type="repeat" description="WD" evidence="7">
    <location>
        <begin position="598"/>
        <end position="639"/>
    </location>
</feature>
<feature type="repeat" description="WD" evidence="7">
    <location>
        <begin position="472"/>
        <end position="513"/>
    </location>
</feature>
<evidence type="ECO:0000313" key="11">
    <source>
        <dbReference type="Proteomes" id="UP000294003"/>
    </source>
</evidence>
<keyword evidence="2" id="KW-0677">Repeat</keyword>
<dbReference type="PROSITE" id="PS00678">
    <property type="entry name" value="WD_REPEATS_1"/>
    <property type="match status" value="5"/>
</dbReference>
<accession>A0ABY0GTI7</accession>
<dbReference type="PROSITE" id="PS50082">
    <property type="entry name" value="WD_REPEATS_2"/>
    <property type="match status" value="6"/>
</dbReference>
<dbReference type="Pfam" id="PF00400">
    <property type="entry name" value="WD40"/>
    <property type="match status" value="6"/>
</dbReference>
<proteinExistence type="inferred from homology"/>
<comment type="function">
    <text evidence="6">Involved in mitochondrial fission. Acts as an adapter protein required to form mitochondrial fission complexes. Formation of these complexes is required to promote constriction and fission of the mitochondrial compartment at a late step in mitochondrial division.</text>
</comment>
<evidence type="ECO:0000313" key="10">
    <source>
        <dbReference type="EMBL" id="RYO76815.1"/>
    </source>
</evidence>
<evidence type="ECO:0000256" key="3">
    <source>
        <dbReference type="ARBA" id="ARBA00023054"/>
    </source>
</evidence>
<dbReference type="PANTHER" id="PTHR22847:SF637">
    <property type="entry name" value="WD REPEAT DOMAIN 5B"/>
    <property type="match status" value="1"/>
</dbReference>
<dbReference type="SMART" id="SM00320">
    <property type="entry name" value="WD40"/>
    <property type="match status" value="6"/>
</dbReference>
<feature type="repeat" description="WD" evidence="7">
    <location>
        <begin position="514"/>
        <end position="555"/>
    </location>
</feature>
<dbReference type="InterPro" id="IPR007111">
    <property type="entry name" value="NACHT_NTPase"/>
</dbReference>
<dbReference type="InterPro" id="IPR001680">
    <property type="entry name" value="WD40_rpt"/>
</dbReference>
<evidence type="ECO:0000256" key="8">
    <source>
        <dbReference type="SAM" id="MobiDB-lite"/>
    </source>
</evidence>
<evidence type="ECO:0000259" key="9">
    <source>
        <dbReference type="PROSITE" id="PS50837"/>
    </source>
</evidence>
<protein>
    <recommendedName>
        <fullName evidence="5">Mitochondrial division protein 1</fullName>
    </recommendedName>
</protein>
<feature type="compositionally biased region" description="Polar residues" evidence="8">
    <location>
        <begin position="27"/>
        <end position="44"/>
    </location>
</feature>
<gene>
    <name evidence="10" type="ORF">DL762_009689</name>
</gene>
<evidence type="ECO:0000256" key="5">
    <source>
        <dbReference type="ARBA" id="ARBA00039789"/>
    </source>
</evidence>
<dbReference type="InterPro" id="IPR015943">
    <property type="entry name" value="WD40/YVTN_repeat-like_dom_sf"/>
</dbReference>
<keyword evidence="1 7" id="KW-0853">WD repeat</keyword>
<dbReference type="Gene3D" id="3.40.50.300">
    <property type="entry name" value="P-loop containing nucleotide triphosphate hydrolases"/>
    <property type="match status" value="1"/>
</dbReference>
<feature type="repeat" description="WD" evidence="7">
    <location>
        <begin position="640"/>
        <end position="661"/>
    </location>
</feature>
<evidence type="ECO:0000256" key="4">
    <source>
        <dbReference type="ARBA" id="ARBA00038415"/>
    </source>
</evidence>
<keyword evidence="3" id="KW-0175">Coiled coil</keyword>
<evidence type="ECO:0000256" key="7">
    <source>
        <dbReference type="PROSITE-ProRule" id="PRU00221"/>
    </source>
</evidence>
<dbReference type="PROSITE" id="PS50837">
    <property type="entry name" value="NACHT"/>
    <property type="match status" value="1"/>
</dbReference>
<feature type="region of interest" description="Disordered" evidence="8">
    <location>
        <begin position="1"/>
        <end position="52"/>
    </location>
</feature>
<comment type="similarity">
    <text evidence="4">Belongs to the WD repeat MDV1/CAF4 family.</text>
</comment>
<dbReference type="Proteomes" id="UP000294003">
    <property type="component" value="Unassembled WGS sequence"/>
</dbReference>
<dbReference type="Pfam" id="PF24883">
    <property type="entry name" value="NPHP3_N"/>
    <property type="match status" value="1"/>
</dbReference>
<feature type="repeat" description="WD" evidence="7">
    <location>
        <begin position="556"/>
        <end position="597"/>
    </location>
</feature>
<dbReference type="InterPro" id="IPR020472">
    <property type="entry name" value="WD40_PAC1"/>
</dbReference>
<organism evidence="10 11">
    <name type="scientific">Monosporascus cannonballus</name>
    <dbReference type="NCBI Taxonomy" id="155416"/>
    <lineage>
        <taxon>Eukaryota</taxon>
        <taxon>Fungi</taxon>
        <taxon>Dikarya</taxon>
        <taxon>Ascomycota</taxon>
        <taxon>Pezizomycotina</taxon>
        <taxon>Sordariomycetes</taxon>
        <taxon>Xylariomycetidae</taxon>
        <taxon>Xylariales</taxon>
        <taxon>Xylariales incertae sedis</taxon>
        <taxon>Monosporascus</taxon>
    </lineage>
</organism>
<dbReference type="PRINTS" id="PR00320">
    <property type="entry name" value="GPROTEINBRPT"/>
</dbReference>
<sequence length="698" mass="76890">MPQRKRRCLARDGESHLERPQKRNKSEASVPQQEQSSLFRQNGSQFGGRISLGHGSSMRQGNILNVYQTANRCLSDLRSTDPRYDKKRIEETKGGLLRDSYLWILTHDDFRRWRDDPDSRLLWIKGDPGKGKTMLLCGIIDELMNQNAHTEQTANTTHLLSFFFCQATDDRLNNATGVLRGLIYLLADQQQPLVSYIQKKYDGAGKALFEGPNAWFALRDIVIQMLQDPDLPDTTLIIDALDECETDLPLLLHLITEAPPRSRIKWLLSSRNRIDIEQRLRPDHSRARLSLELKSNADHVSHAVDAYIDHCISEIPAVQDNIQLQTQVRDQMRRGADVTLPDPDPLTAARYSCIHWVDHLAECKPDKQAQYEDLRDGGIIDRFLRRHYLHWLEALSILGGVSEGILAISKLNGLFQPAVEDNWGACLLTLEGHRGRISSVAFSPDSSRVASGSDDYTVKVWDAATGACLSTLEGHRGRVSSVALSPDSSRVASGSYDSTVKVWDAATGACLSTLKGNRGSVSSVTFSPDSSRVASGSWDCTVKVWDAATGACLSTLEGHRDRVSSVALLPDSSRVASGSNDGTVKVWDAATGACLSTLEGHRGKVSSVTFSPDSSRVASGSYDYTVKVWDAATGACLSTLEGHRGRVNSVAFSPDGNYLITNTGTIPLLALSKIGPLPTAPQYSSTDYYNLGFRQRMS</sequence>
<keyword evidence="11" id="KW-1185">Reference proteome</keyword>
<dbReference type="InterPro" id="IPR027417">
    <property type="entry name" value="P-loop_NTPase"/>
</dbReference>
<dbReference type="InterPro" id="IPR036322">
    <property type="entry name" value="WD40_repeat_dom_sf"/>
</dbReference>